<name>A0ABN3AZC8_9MICO</name>
<proteinExistence type="predicted"/>
<keyword evidence="2" id="KW-0812">Transmembrane</keyword>
<dbReference type="EMBL" id="BAAAQT010000008">
    <property type="protein sequence ID" value="GAA2176504.1"/>
    <property type="molecule type" value="Genomic_DNA"/>
</dbReference>
<keyword evidence="4" id="KW-1185">Reference proteome</keyword>
<evidence type="ECO:0000256" key="2">
    <source>
        <dbReference type="SAM" id="Phobius"/>
    </source>
</evidence>
<evidence type="ECO:0000313" key="4">
    <source>
        <dbReference type="Proteomes" id="UP001501599"/>
    </source>
</evidence>
<feature type="region of interest" description="Disordered" evidence="1">
    <location>
        <begin position="28"/>
        <end position="48"/>
    </location>
</feature>
<keyword evidence="2" id="KW-1133">Transmembrane helix</keyword>
<feature type="transmembrane region" description="Helical" evidence="2">
    <location>
        <begin position="164"/>
        <end position="185"/>
    </location>
</feature>
<protein>
    <submittedName>
        <fullName evidence="3">Uncharacterized protein</fullName>
    </submittedName>
</protein>
<dbReference type="Proteomes" id="UP001501599">
    <property type="component" value="Unassembled WGS sequence"/>
</dbReference>
<sequence>MPYAADDATPGPDRDALRARVPGWGIDLDAADRPAFPREQPGIPTGAHWRLPEQQAHGETRERSVEHPRITPVFGTAQPLRGVSGAIRRLAYERYSEGQTPHWLLLILGDRVETAGSRARSLLSTRPDQPITQTGVLAESRRHPIRSRRSPGRVDLRHAWMDPLLVAGPWLLAAGALVGVGRAVARRR</sequence>
<keyword evidence="2" id="KW-0472">Membrane</keyword>
<evidence type="ECO:0000313" key="3">
    <source>
        <dbReference type="EMBL" id="GAA2176504.1"/>
    </source>
</evidence>
<evidence type="ECO:0000256" key="1">
    <source>
        <dbReference type="SAM" id="MobiDB-lite"/>
    </source>
</evidence>
<organism evidence="3 4">
    <name type="scientific">Agrococcus versicolor</name>
    <dbReference type="NCBI Taxonomy" id="501482"/>
    <lineage>
        <taxon>Bacteria</taxon>
        <taxon>Bacillati</taxon>
        <taxon>Actinomycetota</taxon>
        <taxon>Actinomycetes</taxon>
        <taxon>Micrococcales</taxon>
        <taxon>Microbacteriaceae</taxon>
        <taxon>Agrococcus</taxon>
    </lineage>
</organism>
<gene>
    <name evidence="3" type="ORF">GCM10009846_30580</name>
</gene>
<dbReference type="RefSeq" id="WP_344344950.1">
    <property type="nucleotide sequence ID" value="NZ_BAAAQT010000008.1"/>
</dbReference>
<accession>A0ABN3AZC8</accession>
<reference evidence="3 4" key="1">
    <citation type="journal article" date="2019" name="Int. J. Syst. Evol. Microbiol.">
        <title>The Global Catalogue of Microorganisms (GCM) 10K type strain sequencing project: providing services to taxonomists for standard genome sequencing and annotation.</title>
        <authorList>
            <consortium name="The Broad Institute Genomics Platform"/>
            <consortium name="The Broad Institute Genome Sequencing Center for Infectious Disease"/>
            <person name="Wu L."/>
            <person name="Ma J."/>
        </authorList>
    </citation>
    <scope>NUCLEOTIDE SEQUENCE [LARGE SCALE GENOMIC DNA]</scope>
    <source>
        <strain evidence="3 4">JCM 16026</strain>
    </source>
</reference>
<feature type="region of interest" description="Disordered" evidence="1">
    <location>
        <begin position="1"/>
        <end position="20"/>
    </location>
</feature>
<comment type="caution">
    <text evidence="3">The sequence shown here is derived from an EMBL/GenBank/DDBJ whole genome shotgun (WGS) entry which is preliminary data.</text>
</comment>